<reference evidence="6" key="1">
    <citation type="submission" date="2019-05" db="EMBL/GenBank/DDBJ databases">
        <authorList>
            <person name="Zhang S."/>
            <person name="Liu J."/>
        </authorList>
    </citation>
    <scope>NUCLEOTIDE SEQUENCE [LARGE SCALE GENOMIC DNA]</scope>
</reference>
<feature type="compositionally biased region" description="Polar residues" evidence="5">
    <location>
        <begin position="76"/>
        <end position="88"/>
    </location>
</feature>
<gene>
    <name evidence="6" type="primary">ETNPPL</name>
</gene>
<accession>A0A8B9W1B8</accession>
<dbReference type="InterPro" id="IPR015422">
    <property type="entry name" value="PyrdxlP-dep_Trfase_small"/>
</dbReference>
<keyword evidence="4" id="KW-0496">Mitochondrion</keyword>
<dbReference type="GO" id="GO:0005739">
    <property type="term" value="C:mitochondrion"/>
    <property type="evidence" value="ECO:0007669"/>
    <property type="project" value="UniProtKB-SubCell"/>
</dbReference>
<evidence type="ECO:0000256" key="2">
    <source>
        <dbReference type="ARBA" id="ARBA00004173"/>
    </source>
</evidence>
<dbReference type="Ensembl" id="ENSBGRT00000000913.1">
    <property type="protein sequence ID" value="ENSBGRP00000000790.1"/>
    <property type="gene ID" value="ENSBGRG00000000493.1"/>
</dbReference>
<comment type="cofactor">
    <cofactor evidence="1">
        <name>pyridoxal 5'-phosphate</name>
        <dbReference type="ChEBI" id="CHEBI:597326"/>
    </cofactor>
</comment>
<reference evidence="6" key="3">
    <citation type="submission" date="2025-09" db="UniProtKB">
        <authorList>
            <consortium name="Ensembl"/>
        </authorList>
    </citation>
    <scope>IDENTIFICATION</scope>
</reference>
<dbReference type="GeneTree" id="ENSGT00940000157910"/>
<keyword evidence="7" id="KW-1185">Reference proteome</keyword>
<evidence type="ECO:0000313" key="6">
    <source>
        <dbReference type="Ensembl" id="ENSBGRP00000000790.1"/>
    </source>
</evidence>
<evidence type="ECO:0000256" key="3">
    <source>
        <dbReference type="ARBA" id="ARBA00008954"/>
    </source>
</evidence>
<evidence type="ECO:0000256" key="4">
    <source>
        <dbReference type="ARBA" id="ARBA00023128"/>
    </source>
</evidence>
<dbReference type="PANTHER" id="PTHR45688:SF1">
    <property type="entry name" value="ETHANOLAMINE-PHOSPHATE PHOSPHO-LYASE"/>
    <property type="match status" value="1"/>
</dbReference>
<comment type="similarity">
    <text evidence="3">Belongs to the class-III pyridoxal-phosphate-dependent aminotransferase family.</text>
</comment>
<sequence length="189" mass="20226">KIKGELGEQLWGGKWAAGREGSELAWGKSGGGVGVATEWLAQALARRAPGGGGRRRWGLAKGKGGARLKGDDPSGLTPTSTSDAQGQGPNEGKQGRAAAEAVRGLRTRAQGLERETSGGARHPATMCELYSKQETLALRRKHIGPSCKVFFAADPIKIVRAQRQYMFDEKGDQYLDCINNVAHDRKPMT</sequence>
<evidence type="ECO:0000256" key="1">
    <source>
        <dbReference type="ARBA" id="ARBA00001933"/>
    </source>
</evidence>
<comment type="subcellular location">
    <subcellularLocation>
        <location evidence="2">Mitochondrion</location>
    </subcellularLocation>
</comment>
<dbReference type="AlphaFoldDB" id="A0A8B9W1B8"/>
<dbReference type="PANTHER" id="PTHR45688">
    <property type="match status" value="1"/>
</dbReference>
<dbReference type="GO" id="GO:0050459">
    <property type="term" value="F:ethanolamine-phosphate phospho-lyase activity"/>
    <property type="evidence" value="ECO:0007669"/>
    <property type="project" value="TreeGrafter"/>
</dbReference>
<organism evidence="6 7">
    <name type="scientific">Bos mutus grunniens</name>
    <name type="common">Wild yak</name>
    <name type="synonym">Bos grunniens</name>
    <dbReference type="NCBI Taxonomy" id="30521"/>
    <lineage>
        <taxon>Eukaryota</taxon>
        <taxon>Metazoa</taxon>
        <taxon>Chordata</taxon>
        <taxon>Craniata</taxon>
        <taxon>Vertebrata</taxon>
        <taxon>Euteleostomi</taxon>
        <taxon>Mammalia</taxon>
        <taxon>Eutheria</taxon>
        <taxon>Laurasiatheria</taxon>
        <taxon>Artiodactyla</taxon>
        <taxon>Ruminantia</taxon>
        <taxon>Pecora</taxon>
        <taxon>Bovidae</taxon>
        <taxon>Bovinae</taxon>
        <taxon>Bos</taxon>
    </lineage>
</organism>
<proteinExistence type="inferred from homology"/>
<feature type="region of interest" description="Disordered" evidence="5">
    <location>
        <begin position="45"/>
        <end position="101"/>
    </location>
</feature>
<name>A0A8B9W1B8_BOSMU</name>
<reference evidence="6" key="2">
    <citation type="submission" date="2025-08" db="UniProtKB">
        <authorList>
            <consortium name="Ensembl"/>
        </authorList>
    </citation>
    <scope>IDENTIFICATION</scope>
</reference>
<dbReference type="Proteomes" id="UP000694520">
    <property type="component" value="Chromosome 6"/>
</dbReference>
<protein>
    <submittedName>
        <fullName evidence="6">Ethanolamine-phosphate phospho-lyase</fullName>
    </submittedName>
</protein>
<evidence type="ECO:0000313" key="7">
    <source>
        <dbReference type="Proteomes" id="UP000694520"/>
    </source>
</evidence>
<dbReference type="Gene3D" id="3.90.1150.10">
    <property type="entry name" value="Aspartate Aminotransferase, domain 1"/>
    <property type="match status" value="1"/>
</dbReference>
<evidence type="ECO:0000256" key="5">
    <source>
        <dbReference type="SAM" id="MobiDB-lite"/>
    </source>
</evidence>